<dbReference type="InterPro" id="IPR006141">
    <property type="entry name" value="Intein_N"/>
</dbReference>
<dbReference type="EMBL" id="VMNX01000025">
    <property type="protein sequence ID" value="MPY48942.1"/>
    <property type="molecule type" value="Genomic_DNA"/>
</dbReference>
<dbReference type="PANTHER" id="PTHR32305:SF17">
    <property type="entry name" value="TRNA NUCLEASE WAPA"/>
    <property type="match status" value="1"/>
</dbReference>
<gene>
    <name evidence="5" type="ORF">FPZ41_10315</name>
</gene>
<dbReference type="Pfam" id="PF07591">
    <property type="entry name" value="PT-HINT"/>
    <property type="match status" value="1"/>
</dbReference>
<evidence type="ECO:0000313" key="6">
    <source>
        <dbReference type="Proteomes" id="UP000373149"/>
    </source>
</evidence>
<dbReference type="InterPro" id="IPR035992">
    <property type="entry name" value="Ricin_B-like_lectins"/>
</dbReference>
<dbReference type="Pfam" id="PF00652">
    <property type="entry name" value="Ricin_B_lectin"/>
    <property type="match status" value="1"/>
</dbReference>
<dbReference type="AlphaFoldDB" id="A0A5N8WP70"/>
<dbReference type="CDD" id="cd23451">
    <property type="entry name" value="beta-trefoil_Ricin_laminarinase"/>
    <property type="match status" value="1"/>
</dbReference>
<accession>A0A5N8WP70</accession>
<dbReference type="InterPro" id="IPR036844">
    <property type="entry name" value="Hint_dom_sf"/>
</dbReference>
<dbReference type="GO" id="GO:0016539">
    <property type="term" value="P:intein-mediated protein splicing"/>
    <property type="evidence" value="ECO:0007669"/>
    <property type="project" value="InterPro"/>
</dbReference>
<dbReference type="Gene3D" id="2.80.10.50">
    <property type="match status" value="1"/>
</dbReference>
<sequence>MDTSKDATTTYSYGASDGSQPHTLTGTSSTYKAESGAQVTKAGTYTYDDAGNTKSRTVDGSEQALTWSWDGQVDSVTGFGENGSGAWLGLAKKCLDVQGGLTTAGTPLQLYSCNGSKAQQLRIDAVAGSSDPSTGALKVLGKCAVPSGGGSANGTAVVLAECTGAAGQQWKATSTGTLQHVSSGKCLDVPGANSVDGTDLQLYTCNSAAGQSWVPATQTKYVYGGDGSRLLSVSATQLTLYLGEATVSMNANRTPAFTERYYAQPGAPTVMRSAVGSGAAELSAQVTDQNGTAYVNVKLASGNQVRFSKTDPFGVERTEHPSWRSQRSYVGGDDDASSGLVHLGAREYDPSLGRFLSADPVLDLADPVQMNGYVYCENNPVTFADPSGLASEGGNLTEFGGPSASQEAWAKSTLNTSVADIIMSVGWAALKDFVGWNDVVGCFSRGDLWACGSLFIQAIPWSKLGKIPSVLKAASRIAGAVNALMRAKEKARKIIELAKKARELARKAAEAKKRAAERAAQLKKKAKEAATRQVKRAVQKTGNAVQKMQKAAAKKAEAPRPQTKQAKASSSGGGKANSSNDGGSSGTNPGCESNSFVPGTPVLMADGTTKPIEDVKNGDKVLATDPETGETSVETVTAEIKGKGVKQLVKVTLTTGSDSDDKVAKAATVTATDGHPFWVPELGKWIDATNLKAGQWLRTSAGTYIQITAVERWTAPAATVHNLTVSDLHTYYVLAGTTPVLVHNCNNAATHDVGNVVDNLDDNVYFHYTSEAGHSGILADDGNLRIGANSAGKVHVTQEIGSPAEIEQNIFIGNPMYAGKADYMFAFRMPEGVELGPGSQPNELITRGSLKIPAGNVLFHGRNPF</sequence>
<protein>
    <recommendedName>
        <fullName evidence="7">Intein C-terminal splicing domain-containing protein</fullName>
    </recommendedName>
</protein>
<dbReference type="InterPro" id="IPR003587">
    <property type="entry name" value="Hint_dom_N"/>
</dbReference>
<dbReference type="Proteomes" id="UP000373149">
    <property type="component" value="Unassembled WGS sequence"/>
</dbReference>
<name>A0A5N8WP70_9ACTN</name>
<dbReference type="NCBIfam" id="TIGR01443">
    <property type="entry name" value="intein_Cterm"/>
    <property type="match status" value="1"/>
</dbReference>
<dbReference type="PROSITE" id="PS50231">
    <property type="entry name" value="RICIN_B_LECTIN"/>
    <property type="match status" value="1"/>
</dbReference>
<feature type="region of interest" description="Disordered" evidence="2">
    <location>
        <begin position="515"/>
        <end position="614"/>
    </location>
</feature>
<dbReference type="PROSITE" id="PS50818">
    <property type="entry name" value="INTEIN_C_TER"/>
    <property type="match status" value="1"/>
</dbReference>
<dbReference type="PANTHER" id="PTHR32305">
    <property type="match status" value="1"/>
</dbReference>
<dbReference type="InterPro" id="IPR056823">
    <property type="entry name" value="TEN-like_YD-shell"/>
</dbReference>
<feature type="region of interest" description="Disordered" evidence="2">
    <location>
        <begin position="1"/>
        <end position="33"/>
    </location>
</feature>
<evidence type="ECO:0008006" key="7">
    <source>
        <dbReference type="Google" id="ProtNLM"/>
    </source>
</evidence>
<evidence type="ECO:0000259" key="3">
    <source>
        <dbReference type="SMART" id="SM00306"/>
    </source>
</evidence>
<feature type="domain" description="Hint" evidence="3">
    <location>
        <begin position="593"/>
        <end position="701"/>
    </location>
</feature>
<proteinExistence type="predicted"/>
<evidence type="ECO:0000313" key="5">
    <source>
        <dbReference type="EMBL" id="MPY48942.1"/>
    </source>
</evidence>
<dbReference type="InterPro" id="IPR022385">
    <property type="entry name" value="Rhs_assc_core"/>
</dbReference>
<dbReference type="SUPFAM" id="SSF50370">
    <property type="entry name" value="Ricin B-like lectins"/>
    <property type="match status" value="1"/>
</dbReference>
<feature type="compositionally biased region" description="Low complexity" evidence="2">
    <location>
        <begin position="564"/>
        <end position="590"/>
    </location>
</feature>
<dbReference type="SMART" id="SM00458">
    <property type="entry name" value="RICIN"/>
    <property type="match status" value="1"/>
</dbReference>
<evidence type="ECO:0000259" key="4">
    <source>
        <dbReference type="SMART" id="SM00458"/>
    </source>
</evidence>
<dbReference type="Gene3D" id="2.170.16.10">
    <property type="entry name" value="Hedgehog/Intein (Hint) domain"/>
    <property type="match status" value="1"/>
</dbReference>
<dbReference type="NCBIfam" id="TIGR03696">
    <property type="entry name" value="Rhs_assc_core"/>
    <property type="match status" value="1"/>
</dbReference>
<dbReference type="InterPro" id="IPR000772">
    <property type="entry name" value="Ricin_B_lectin"/>
</dbReference>
<keyword evidence="6" id="KW-1185">Reference proteome</keyword>
<dbReference type="CDD" id="cd00081">
    <property type="entry name" value="Hint"/>
    <property type="match status" value="1"/>
</dbReference>
<dbReference type="PROSITE" id="PS50817">
    <property type="entry name" value="INTEIN_N_TER"/>
    <property type="match status" value="1"/>
</dbReference>
<reference evidence="5 6" key="1">
    <citation type="submission" date="2019-09" db="EMBL/GenBank/DDBJ databases">
        <authorList>
            <person name="Duangmal K."/>
            <person name="Teo W.F.A."/>
            <person name="Lipun K."/>
        </authorList>
    </citation>
    <scope>NUCLEOTIDE SEQUENCE [LARGE SCALE GENOMIC DNA]</scope>
    <source>
        <strain evidence="5 6">K1PN6</strain>
    </source>
</reference>
<evidence type="ECO:0000256" key="2">
    <source>
        <dbReference type="SAM" id="MobiDB-lite"/>
    </source>
</evidence>
<keyword evidence="1" id="KW-0677">Repeat</keyword>
<dbReference type="Pfam" id="PF25023">
    <property type="entry name" value="TEN_YD-shell"/>
    <property type="match status" value="1"/>
</dbReference>
<dbReference type="SUPFAM" id="SSF51294">
    <property type="entry name" value="Hedgehog/intein (Hint) domain"/>
    <property type="match status" value="1"/>
</dbReference>
<organism evidence="5 6">
    <name type="scientific">Streptomyces acidicola</name>
    <dbReference type="NCBI Taxonomy" id="2596892"/>
    <lineage>
        <taxon>Bacteria</taxon>
        <taxon>Bacillati</taxon>
        <taxon>Actinomycetota</taxon>
        <taxon>Actinomycetes</taxon>
        <taxon>Kitasatosporales</taxon>
        <taxon>Streptomycetaceae</taxon>
        <taxon>Streptomyces</taxon>
    </lineage>
</organism>
<feature type="domain" description="Ricin B lectin" evidence="4">
    <location>
        <begin position="84"/>
        <end position="216"/>
    </location>
</feature>
<dbReference type="SMART" id="SM00306">
    <property type="entry name" value="HintN"/>
    <property type="match status" value="1"/>
</dbReference>
<dbReference type="Gene3D" id="2.180.10.10">
    <property type="entry name" value="RHS repeat-associated core"/>
    <property type="match status" value="1"/>
</dbReference>
<evidence type="ECO:0000256" key="1">
    <source>
        <dbReference type="ARBA" id="ARBA00022737"/>
    </source>
</evidence>
<dbReference type="InterPro" id="IPR050708">
    <property type="entry name" value="T6SS_VgrG/RHS"/>
</dbReference>
<dbReference type="InterPro" id="IPR030934">
    <property type="entry name" value="Intein_C"/>
</dbReference>
<comment type="caution">
    <text evidence="5">The sequence shown here is derived from an EMBL/GenBank/DDBJ whole genome shotgun (WGS) entry which is preliminary data.</text>
</comment>